<dbReference type="EMBL" id="PDBW01000001">
    <property type="protein sequence ID" value="PFH02426.1"/>
    <property type="molecule type" value="Genomic_DNA"/>
</dbReference>
<organism evidence="9 10">
    <name type="scientific">Acetivibrio thermocellus AD2</name>
    <dbReference type="NCBI Taxonomy" id="1138384"/>
    <lineage>
        <taxon>Bacteria</taxon>
        <taxon>Bacillati</taxon>
        <taxon>Bacillota</taxon>
        <taxon>Clostridia</taxon>
        <taxon>Eubacteriales</taxon>
        <taxon>Oscillospiraceae</taxon>
        <taxon>Acetivibrio</taxon>
    </lineage>
</organism>
<keyword evidence="3 7" id="KW-0227">DNA damage</keyword>
<evidence type="ECO:0000259" key="8">
    <source>
        <dbReference type="Pfam" id="PF11967"/>
    </source>
</evidence>
<dbReference type="GeneID" id="35805347"/>
<dbReference type="AlphaFoldDB" id="A0AB36TFW5"/>
<dbReference type="SUPFAM" id="SSF57863">
    <property type="entry name" value="ArfGap/RecO-like zinc finger"/>
    <property type="match status" value="1"/>
</dbReference>
<evidence type="ECO:0000256" key="4">
    <source>
        <dbReference type="ARBA" id="ARBA00023172"/>
    </source>
</evidence>
<keyword evidence="4 7" id="KW-0233">DNA recombination</keyword>
<dbReference type="InterPro" id="IPR037278">
    <property type="entry name" value="ARFGAP/RecO"/>
</dbReference>
<dbReference type="RefSeq" id="WP_003515683.1">
    <property type="nucleotide sequence ID" value="NZ_CP013828.1"/>
</dbReference>
<dbReference type="SMR" id="A0AB36TFW5"/>
<dbReference type="Pfam" id="PF02565">
    <property type="entry name" value="RecO_C"/>
    <property type="match status" value="1"/>
</dbReference>
<dbReference type="GO" id="GO:0006302">
    <property type="term" value="P:double-strand break repair"/>
    <property type="evidence" value="ECO:0007669"/>
    <property type="project" value="TreeGrafter"/>
</dbReference>
<comment type="caution">
    <text evidence="9">The sequence shown here is derived from an EMBL/GenBank/DDBJ whole genome shotgun (WGS) entry which is preliminary data.</text>
</comment>
<protein>
    <recommendedName>
        <fullName evidence="2 7">DNA repair protein RecO</fullName>
    </recommendedName>
    <alternativeName>
        <fullName evidence="6 7">Recombination protein O</fullName>
    </alternativeName>
</protein>
<keyword evidence="5 7" id="KW-0234">DNA repair</keyword>
<name>A0AB36TFW5_ACETH</name>
<dbReference type="SUPFAM" id="SSF50249">
    <property type="entry name" value="Nucleic acid-binding proteins"/>
    <property type="match status" value="1"/>
</dbReference>
<evidence type="ECO:0000256" key="5">
    <source>
        <dbReference type="ARBA" id="ARBA00023204"/>
    </source>
</evidence>
<dbReference type="Gene3D" id="6.20.220.20">
    <property type="entry name" value="Recombination protein O, zinc-binding domain"/>
    <property type="match status" value="1"/>
</dbReference>
<accession>A0AB36TFW5</accession>
<dbReference type="InterPro" id="IPR042242">
    <property type="entry name" value="RecO_C"/>
</dbReference>
<dbReference type="Gene3D" id="1.20.1440.120">
    <property type="entry name" value="Recombination protein O, C-terminal domain"/>
    <property type="match status" value="1"/>
</dbReference>
<gene>
    <name evidence="7" type="primary">recO</name>
    <name evidence="9" type="ORF">M972_111197</name>
</gene>
<dbReference type="Gene3D" id="2.40.50.140">
    <property type="entry name" value="Nucleic acid-binding proteins"/>
    <property type="match status" value="1"/>
</dbReference>
<evidence type="ECO:0000256" key="7">
    <source>
        <dbReference type="HAMAP-Rule" id="MF_00201"/>
    </source>
</evidence>
<comment type="similarity">
    <text evidence="1 7">Belongs to the RecO family.</text>
</comment>
<dbReference type="InterPro" id="IPR012340">
    <property type="entry name" value="NA-bd_OB-fold"/>
</dbReference>
<dbReference type="PANTHER" id="PTHR33991:SF1">
    <property type="entry name" value="DNA REPAIR PROTEIN RECO"/>
    <property type="match status" value="1"/>
</dbReference>
<dbReference type="NCBIfam" id="TIGR00613">
    <property type="entry name" value="reco"/>
    <property type="match status" value="1"/>
</dbReference>
<dbReference type="GO" id="GO:0043590">
    <property type="term" value="C:bacterial nucleoid"/>
    <property type="evidence" value="ECO:0007669"/>
    <property type="project" value="TreeGrafter"/>
</dbReference>
<dbReference type="PANTHER" id="PTHR33991">
    <property type="entry name" value="DNA REPAIR PROTEIN RECO"/>
    <property type="match status" value="1"/>
</dbReference>
<sequence length="251" mass="28543">MNYLKTSGIVIKEVNTGEADRIITIFSKNKGKISALAKGARRPKSHLVAGTQLLCYSEFVLFKGKDMYTVNSCDVIESFYDIRNDLERLTYAAHMMDIVNDVILENQPASRLLQLFLNSLYMLSKTDRSPLQIVRVFEIRLLSTMGYAPWVSSCIKCGSTVFDSMYFSFLKCGFLCSKCLENDKGALKISEGAAKALNYIVHSKMSNLFSFEVSESVLDELGKVSQRYMKERLEKNYTKLDFIKTLDRIKC</sequence>
<dbReference type="HAMAP" id="MF_00201">
    <property type="entry name" value="RecO"/>
    <property type="match status" value="1"/>
</dbReference>
<feature type="domain" description="DNA replication/recombination mediator RecO N-terminal" evidence="8">
    <location>
        <begin position="1"/>
        <end position="79"/>
    </location>
</feature>
<dbReference type="Pfam" id="PF11967">
    <property type="entry name" value="RecO_N"/>
    <property type="match status" value="1"/>
</dbReference>
<dbReference type="Proteomes" id="UP000223596">
    <property type="component" value="Unassembled WGS sequence"/>
</dbReference>
<evidence type="ECO:0000313" key="9">
    <source>
        <dbReference type="EMBL" id="PFH02426.1"/>
    </source>
</evidence>
<proteinExistence type="inferred from homology"/>
<evidence type="ECO:0000256" key="6">
    <source>
        <dbReference type="ARBA" id="ARBA00033409"/>
    </source>
</evidence>
<evidence type="ECO:0000313" key="10">
    <source>
        <dbReference type="Proteomes" id="UP000223596"/>
    </source>
</evidence>
<dbReference type="InterPro" id="IPR003717">
    <property type="entry name" value="RecO"/>
</dbReference>
<reference evidence="9 10" key="1">
    <citation type="submission" date="2017-09" db="EMBL/GenBank/DDBJ databases">
        <title>Evaluation of Pacific Biosciences Sequencing Technology to Finishing C. thermocellum Genome Sequences.</title>
        <authorList>
            <person name="Brown S."/>
        </authorList>
    </citation>
    <scope>NUCLEOTIDE SEQUENCE [LARGE SCALE GENOMIC DNA]</scope>
    <source>
        <strain evidence="9 10">AD2</strain>
    </source>
</reference>
<comment type="function">
    <text evidence="7">Involved in DNA repair and RecF pathway recombination.</text>
</comment>
<evidence type="ECO:0000256" key="3">
    <source>
        <dbReference type="ARBA" id="ARBA00022763"/>
    </source>
</evidence>
<dbReference type="GO" id="GO:0006310">
    <property type="term" value="P:DNA recombination"/>
    <property type="evidence" value="ECO:0007669"/>
    <property type="project" value="UniProtKB-UniRule"/>
</dbReference>
<evidence type="ECO:0000256" key="1">
    <source>
        <dbReference type="ARBA" id="ARBA00007452"/>
    </source>
</evidence>
<dbReference type="InterPro" id="IPR022572">
    <property type="entry name" value="DNA_rep/recomb_RecO_N"/>
</dbReference>
<evidence type="ECO:0000256" key="2">
    <source>
        <dbReference type="ARBA" id="ARBA00021310"/>
    </source>
</evidence>